<comment type="subunit">
    <text evidence="10">Monomer.</text>
</comment>
<evidence type="ECO:0000256" key="4">
    <source>
        <dbReference type="ARBA" id="ARBA00022679"/>
    </source>
</evidence>
<feature type="region of interest" description="Interaction with substrate tRNA" evidence="10">
    <location>
        <begin position="35"/>
        <end position="38"/>
    </location>
</feature>
<sequence>MRKSLIVLLGPTGVGKTELSLRLAEHLSCPILSADSRQLYRDMVVGTAAPTPEQLARVQHYFVGSLALTDYYSAACYEEEAIALTERLFASHDTLLLTGGSMMYIDAVCNGIDEIPTISDEIRHEVIAQYEQKGLDSLLEELHQIDPVFYEQVDRQNPKRVIHAVEICRMAGQPYSALRTNARKERPFDVVKVGLTRPREELYERINRRVDEMIANGLEAEARKLYPYRALNSLNTVGYKEMFAYFDGIYDLPTAIEKIKRNTRVYSRKQMTWFRRDPSITWFTPDDGAKIMAYIDKRLSK</sequence>
<protein>
    <recommendedName>
        <fullName evidence="10">tRNA dimethylallyltransferase</fullName>
        <ecNumber evidence="10">2.5.1.75</ecNumber>
    </recommendedName>
    <alternativeName>
        <fullName evidence="10">Dimethylallyl diphosphate:tRNA dimethylallyltransferase</fullName>
        <shortName evidence="10">DMAPP:tRNA dimethylallyltransferase</shortName>
        <shortName evidence="10">DMATase</shortName>
    </alternativeName>
    <alternativeName>
        <fullName evidence="10">Isopentenyl-diphosphate:tRNA isopentenyltransferase</fullName>
        <shortName evidence="10">IPP transferase</shortName>
        <shortName evidence="10">IPPT</shortName>
        <shortName evidence="10">IPTase</shortName>
    </alternativeName>
</protein>
<dbReference type="InterPro" id="IPR018022">
    <property type="entry name" value="IPT"/>
</dbReference>
<reference evidence="14" key="2">
    <citation type="journal article" date="2021" name="PeerJ">
        <title>Extensive microbial diversity within the chicken gut microbiome revealed by metagenomics and culture.</title>
        <authorList>
            <person name="Gilroy R."/>
            <person name="Ravi A."/>
            <person name="Getino M."/>
            <person name="Pursley I."/>
            <person name="Horton D.L."/>
            <person name="Alikhan N.F."/>
            <person name="Baker D."/>
            <person name="Gharbi K."/>
            <person name="Hall N."/>
            <person name="Watson M."/>
            <person name="Adriaenssens E.M."/>
            <person name="Foster-Nyarko E."/>
            <person name="Jarju S."/>
            <person name="Secka A."/>
            <person name="Antonio M."/>
            <person name="Oren A."/>
            <person name="Chaudhuri R.R."/>
            <person name="La Ragione R."/>
            <person name="Hildebrand F."/>
            <person name="Pallen M.J."/>
        </authorList>
    </citation>
    <scope>NUCLEOTIDE SEQUENCE</scope>
    <source>
        <strain evidence="14">21143</strain>
    </source>
</reference>
<dbReference type="EMBL" id="DVKT01000058">
    <property type="protein sequence ID" value="HIT39875.1"/>
    <property type="molecule type" value="Genomic_DNA"/>
</dbReference>
<feature type="binding site" evidence="10">
    <location>
        <begin position="12"/>
        <end position="17"/>
    </location>
    <ligand>
        <name>substrate</name>
    </ligand>
</feature>
<dbReference type="Gene3D" id="1.10.20.140">
    <property type="match status" value="1"/>
</dbReference>
<evidence type="ECO:0000256" key="13">
    <source>
        <dbReference type="RuleBase" id="RU003785"/>
    </source>
</evidence>
<dbReference type="PANTHER" id="PTHR11088:SF60">
    <property type="entry name" value="TRNA DIMETHYLALLYLTRANSFERASE"/>
    <property type="match status" value="1"/>
</dbReference>
<evidence type="ECO:0000256" key="6">
    <source>
        <dbReference type="ARBA" id="ARBA00022741"/>
    </source>
</evidence>
<comment type="caution">
    <text evidence="14">The sequence shown here is derived from an EMBL/GenBank/DDBJ whole genome shotgun (WGS) entry which is preliminary data.</text>
</comment>
<keyword evidence="8 10" id="KW-0460">Magnesium</keyword>
<reference evidence="14" key="1">
    <citation type="submission" date="2020-10" db="EMBL/GenBank/DDBJ databases">
        <authorList>
            <person name="Gilroy R."/>
        </authorList>
    </citation>
    <scope>NUCLEOTIDE SEQUENCE</scope>
    <source>
        <strain evidence="14">21143</strain>
    </source>
</reference>
<dbReference type="SUPFAM" id="SSF52540">
    <property type="entry name" value="P-loop containing nucleoside triphosphate hydrolases"/>
    <property type="match status" value="1"/>
</dbReference>
<dbReference type="EC" id="2.5.1.75" evidence="10"/>
<dbReference type="NCBIfam" id="TIGR00174">
    <property type="entry name" value="miaA"/>
    <property type="match status" value="1"/>
</dbReference>
<keyword evidence="5 10" id="KW-0819">tRNA processing</keyword>
<feature type="site" description="Interaction with substrate tRNA" evidence="10">
    <location>
        <position position="101"/>
    </location>
</feature>
<comment type="catalytic activity">
    <reaction evidence="9 10 11">
        <text>adenosine(37) in tRNA + dimethylallyl diphosphate = N(6)-dimethylallyladenosine(37) in tRNA + diphosphate</text>
        <dbReference type="Rhea" id="RHEA:26482"/>
        <dbReference type="Rhea" id="RHEA-COMP:10162"/>
        <dbReference type="Rhea" id="RHEA-COMP:10375"/>
        <dbReference type="ChEBI" id="CHEBI:33019"/>
        <dbReference type="ChEBI" id="CHEBI:57623"/>
        <dbReference type="ChEBI" id="CHEBI:74411"/>
        <dbReference type="ChEBI" id="CHEBI:74415"/>
        <dbReference type="EC" id="2.5.1.75"/>
    </reaction>
</comment>
<comment type="cofactor">
    <cofactor evidence="1 10">
        <name>Mg(2+)</name>
        <dbReference type="ChEBI" id="CHEBI:18420"/>
    </cofactor>
</comment>
<evidence type="ECO:0000256" key="7">
    <source>
        <dbReference type="ARBA" id="ARBA00022840"/>
    </source>
</evidence>
<dbReference type="GO" id="GO:0052381">
    <property type="term" value="F:tRNA dimethylallyltransferase activity"/>
    <property type="evidence" value="ECO:0007669"/>
    <property type="project" value="UniProtKB-UniRule"/>
</dbReference>
<keyword evidence="4 10" id="KW-0808">Transferase</keyword>
<proteinExistence type="inferred from homology"/>
<evidence type="ECO:0000256" key="5">
    <source>
        <dbReference type="ARBA" id="ARBA00022694"/>
    </source>
</evidence>
<evidence type="ECO:0000256" key="12">
    <source>
        <dbReference type="RuleBase" id="RU003784"/>
    </source>
</evidence>
<evidence type="ECO:0000256" key="1">
    <source>
        <dbReference type="ARBA" id="ARBA00001946"/>
    </source>
</evidence>
<comment type="similarity">
    <text evidence="3 10 13">Belongs to the IPP transferase family.</text>
</comment>
<keyword evidence="6 10" id="KW-0547">Nucleotide-binding</keyword>
<feature type="site" description="Interaction with substrate tRNA" evidence="10">
    <location>
        <position position="123"/>
    </location>
</feature>
<evidence type="ECO:0000256" key="3">
    <source>
        <dbReference type="ARBA" id="ARBA00005842"/>
    </source>
</evidence>
<keyword evidence="7 10" id="KW-0067">ATP-binding</keyword>
<dbReference type="HAMAP" id="MF_00185">
    <property type="entry name" value="IPP_trans"/>
    <property type="match status" value="1"/>
</dbReference>
<evidence type="ECO:0000256" key="11">
    <source>
        <dbReference type="RuleBase" id="RU003783"/>
    </source>
</evidence>
<organism evidence="14 15">
    <name type="scientific">Candidatus Caccoplasma intestinavium</name>
    <dbReference type="NCBI Taxonomy" id="2840716"/>
    <lineage>
        <taxon>Bacteria</taxon>
        <taxon>Pseudomonadati</taxon>
        <taxon>Bacteroidota</taxon>
        <taxon>Bacteroidia</taxon>
        <taxon>Bacteroidales</taxon>
        <taxon>Bacteroidaceae</taxon>
        <taxon>Bacteroidaceae incertae sedis</taxon>
        <taxon>Candidatus Caccoplasma</taxon>
    </lineage>
</organism>
<dbReference type="InterPro" id="IPR027417">
    <property type="entry name" value="P-loop_NTPase"/>
</dbReference>
<dbReference type="AlphaFoldDB" id="A0A9D1GEY2"/>
<dbReference type="Proteomes" id="UP000886722">
    <property type="component" value="Unassembled WGS sequence"/>
</dbReference>
<accession>A0A9D1GEY2</accession>
<dbReference type="Pfam" id="PF01715">
    <property type="entry name" value="IPPT"/>
    <property type="match status" value="1"/>
</dbReference>
<evidence type="ECO:0000256" key="9">
    <source>
        <dbReference type="ARBA" id="ARBA00049563"/>
    </source>
</evidence>
<dbReference type="PANTHER" id="PTHR11088">
    <property type="entry name" value="TRNA DIMETHYLALLYLTRANSFERASE"/>
    <property type="match status" value="1"/>
</dbReference>
<evidence type="ECO:0000313" key="14">
    <source>
        <dbReference type="EMBL" id="HIT39875.1"/>
    </source>
</evidence>
<gene>
    <name evidence="10 14" type="primary">miaA</name>
    <name evidence="14" type="ORF">IAD06_07555</name>
</gene>
<evidence type="ECO:0000256" key="8">
    <source>
        <dbReference type="ARBA" id="ARBA00022842"/>
    </source>
</evidence>
<evidence type="ECO:0000256" key="2">
    <source>
        <dbReference type="ARBA" id="ARBA00003213"/>
    </source>
</evidence>
<dbReference type="InterPro" id="IPR039657">
    <property type="entry name" value="Dimethylallyltransferase"/>
</dbReference>
<dbReference type="GO" id="GO:0005524">
    <property type="term" value="F:ATP binding"/>
    <property type="evidence" value="ECO:0007669"/>
    <property type="project" value="UniProtKB-UniRule"/>
</dbReference>
<comment type="function">
    <text evidence="2 10 12">Catalyzes the transfer of a dimethylallyl group onto the adenine at position 37 in tRNAs that read codons beginning with uridine, leading to the formation of N6-(dimethylallyl)adenosine (i(6)A).</text>
</comment>
<dbReference type="GO" id="GO:0006400">
    <property type="term" value="P:tRNA modification"/>
    <property type="evidence" value="ECO:0007669"/>
    <property type="project" value="TreeGrafter"/>
</dbReference>
<feature type="binding site" evidence="10">
    <location>
        <begin position="10"/>
        <end position="17"/>
    </location>
    <ligand>
        <name>ATP</name>
        <dbReference type="ChEBI" id="CHEBI:30616"/>
    </ligand>
</feature>
<name>A0A9D1GEY2_9BACT</name>
<comment type="caution">
    <text evidence="10">Lacks conserved residue(s) required for the propagation of feature annotation.</text>
</comment>
<evidence type="ECO:0000256" key="10">
    <source>
        <dbReference type="HAMAP-Rule" id="MF_00185"/>
    </source>
</evidence>
<dbReference type="Gene3D" id="3.40.50.300">
    <property type="entry name" value="P-loop containing nucleotide triphosphate hydrolases"/>
    <property type="match status" value="1"/>
</dbReference>
<evidence type="ECO:0000313" key="15">
    <source>
        <dbReference type="Proteomes" id="UP000886722"/>
    </source>
</evidence>